<protein>
    <submittedName>
        <fullName evidence="3">Type IV pili twitching motility protein PilT</fullName>
    </submittedName>
</protein>
<dbReference type="Gene3D" id="3.30.450.90">
    <property type="match status" value="1"/>
</dbReference>
<evidence type="ECO:0000313" key="3">
    <source>
        <dbReference type="EMBL" id="OGN28799.1"/>
    </source>
</evidence>
<dbReference type="CDD" id="cd01131">
    <property type="entry name" value="PilT"/>
    <property type="match status" value="1"/>
</dbReference>
<dbReference type="AlphaFoldDB" id="A0A1F8GWF6"/>
<evidence type="ECO:0000256" key="1">
    <source>
        <dbReference type="ARBA" id="ARBA00006611"/>
    </source>
</evidence>
<proteinExistence type="inferred from homology"/>
<comment type="caution">
    <text evidence="3">The sequence shown here is derived from an EMBL/GenBank/DDBJ whole genome shotgun (WGS) entry which is preliminary data.</text>
</comment>
<dbReference type="NCBIfam" id="TIGR01420">
    <property type="entry name" value="pilT_fam"/>
    <property type="match status" value="1"/>
</dbReference>
<dbReference type="Pfam" id="PF00437">
    <property type="entry name" value="T2SSE"/>
    <property type="match status" value="1"/>
</dbReference>
<dbReference type="InterPro" id="IPR001482">
    <property type="entry name" value="T2SS/T4SS_dom"/>
</dbReference>
<organism evidence="3 4">
    <name type="scientific">Candidatus Yanofskybacteria bacterium RIFCSPLOWO2_01_FULL_49_25</name>
    <dbReference type="NCBI Taxonomy" id="1802701"/>
    <lineage>
        <taxon>Bacteria</taxon>
        <taxon>Candidatus Yanofskyibacteriota</taxon>
    </lineage>
</organism>
<accession>A0A1F8GWF6</accession>
<dbReference type="InterPro" id="IPR027417">
    <property type="entry name" value="P-loop_NTPase"/>
</dbReference>
<comment type="similarity">
    <text evidence="1">Belongs to the GSP E family.</text>
</comment>
<gene>
    <name evidence="3" type="ORF">A3A33_03395</name>
</gene>
<evidence type="ECO:0000259" key="2">
    <source>
        <dbReference type="Pfam" id="PF00437"/>
    </source>
</evidence>
<dbReference type="GO" id="GO:0005524">
    <property type="term" value="F:ATP binding"/>
    <property type="evidence" value="ECO:0007669"/>
    <property type="project" value="InterPro"/>
</dbReference>
<dbReference type="STRING" id="1802701.A3A33_03395"/>
<dbReference type="PANTHER" id="PTHR30486">
    <property type="entry name" value="TWITCHING MOTILITY PROTEIN PILT"/>
    <property type="match status" value="1"/>
</dbReference>
<dbReference type="PANTHER" id="PTHR30486:SF16">
    <property type="entry name" value="TWITCHING MOTILITY PROTEIN PILT"/>
    <property type="match status" value="1"/>
</dbReference>
<dbReference type="GO" id="GO:0016887">
    <property type="term" value="F:ATP hydrolysis activity"/>
    <property type="evidence" value="ECO:0007669"/>
    <property type="project" value="InterPro"/>
</dbReference>
<dbReference type="InterPro" id="IPR006321">
    <property type="entry name" value="PilT/PilU"/>
</dbReference>
<dbReference type="SUPFAM" id="SSF52540">
    <property type="entry name" value="P-loop containing nucleoside triphosphate hydrolases"/>
    <property type="match status" value="1"/>
</dbReference>
<evidence type="ECO:0000313" key="4">
    <source>
        <dbReference type="Proteomes" id="UP000179047"/>
    </source>
</evidence>
<reference evidence="3 4" key="1">
    <citation type="journal article" date="2016" name="Nat. Commun.">
        <title>Thousands of microbial genomes shed light on interconnected biogeochemical processes in an aquifer system.</title>
        <authorList>
            <person name="Anantharaman K."/>
            <person name="Brown C.T."/>
            <person name="Hug L.A."/>
            <person name="Sharon I."/>
            <person name="Castelle C.J."/>
            <person name="Probst A.J."/>
            <person name="Thomas B.C."/>
            <person name="Singh A."/>
            <person name="Wilkins M.J."/>
            <person name="Karaoz U."/>
            <person name="Brodie E.L."/>
            <person name="Williams K.H."/>
            <person name="Hubbard S.S."/>
            <person name="Banfield J.F."/>
        </authorList>
    </citation>
    <scope>NUCLEOTIDE SEQUENCE [LARGE SCALE GENOMIC DNA]</scope>
</reference>
<dbReference type="EMBL" id="MGKP01000012">
    <property type="protein sequence ID" value="OGN28799.1"/>
    <property type="molecule type" value="Genomic_DNA"/>
</dbReference>
<dbReference type="Proteomes" id="UP000179047">
    <property type="component" value="Unassembled WGS sequence"/>
</dbReference>
<dbReference type="InterPro" id="IPR050921">
    <property type="entry name" value="T4SS_GSP_E_ATPase"/>
</dbReference>
<sequence length="356" mass="39306">MPDIGKKQVDELLVLAVQKGASDVHLSPGYYPTVRIDGLLVPLTDQKVITAQGAQQMAVSLLNPEQKEHFEKTHEIDFGYQLTEDVRFRVNEYVARDNISLVFRYIPSTVKSIDELLLPPQIKLFSKLSQGFVLVAGPNGHGKSTTMASIIDLINKERAEKIITIEDPVEYIFTPERSIIDQREVGSDTFSFANALRASFRENVNVIMVGELRDLDTISAAVTAAETGHLVFGSIHTNNAPQTIERIIDSFPPNQQHQIVNQLANTLSGVISQRLIPGTRGGVVPAIELMIANTAVRNIIRENKIEQLSLAISTAADAGMISMNQSLAGLIQKQLISREQAEFFSPNIQELEALLR</sequence>
<feature type="domain" description="Bacterial type II secretion system protein E" evidence="2">
    <location>
        <begin position="7"/>
        <end position="277"/>
    </location>
</feature>
<name>A0A1F8GWF6_9BACT</name>
<dbReference type="Gene3D" id="3.40.50.300">
    <property type="entry name" value="P-loop containing nucleotide triphosphate hydrolases"/>
    <property type="match status" value="1"/>
</dbReference>